<evidence type="ECO:0000313" key="2">
    <source>
        <dbReference type="EMBL" id="AXW88888.1"/>
    </source>
</evidence>
<keyword evidence="1" id="KW-0732">Signal</keyword>
<dbReference type="InterPro" id="IPR025737">
    <property type="entry name" value="FApF"/>
</dbReference>
<proteinExistence type="predicted"/>
<organism evidence="2 3">
    <name type="scientific">Lonsdalea britannica</name>
    <dbReference type="NCBI Taxonomy" id="1082704"/>
    <lineage>
        <taxon>Bacteria</taxon>
        <taxon>Pseudomonadati</taxon>
        <taxon>Pseudomonadota</taxon>
        <taxon>Gammaproteobacteria</taxon>
        <taxon>Enterobacterales</taxon>
        <taxon>Pectobacteriaceae</taxon>
        <taxon>Lonsdalea</taxon>
    </lineage>
</organism>
<sequence>MALFVLVSGAAMNAAQALEFSPGDYEMLPDNATFFLTYLQYNHSDAYYSQGNKAAGDNKLKSEVSMLRLIHAYHPMENVSIQPQVILPFGNVTAYGDSRALGDASGIGDVVVGSPVVVNMDPAGTNVLALGPYIYLPTGHYNNDNPLNMGENRWRFLLQAAWIHHFTPHWAFDTGADVSWVTPNDDYGASGQTLEQKPRYEYQAYLRYDFTPQTRVGFGGGWITGAESSVGGVNQRDRLNTTYARISASHFFTPSVQLQAVLGRDLDVKQGFKQDLNATLRLGVLF</sequence>
<evidence type="ECO:0000256" key="1">
    <source>
        <dbReference type="SAM" id="SignalP"/>
    </source>
</evidence>
<gene>
    <name evidence="2" type="ORF">CKQ53_16405</name>
</gene>
<accession>A0AAD0SJK4</accession>
<keyword evidence="3" id="KW-1185">Reference proteome</keyword>
<reference evidence="2 3" key="1">
    <citation type="submission" date="2017-08" db="EMBL/GenBank/DDBJ databases">
        <title>Comparative genomics of bacteria isolated from necrotic lesions of AOD affected trees.</title>
        <authorList>
            <person name="Doonan J."/>
            <person name="Denman S."/>
            <person name="McDonald J.E."/>
        </authorList>
    </citation>
    <scope>NUCLEOTIDE SEQUENCE [LARGE SCALE GENOMIC DNA]</scope>
    <source>
        <strain evidence="2 3">477</strain>
    </source>
</reference>
<name>A0AAD0SJK4_9GAMM</name>
<dbReference type="KEGG" id="lbq:CKQ53_16405"/>
<feature type="chain" id="PRO_5042116392" evidence="1">
    <location>
        <begin position="18"/>
        <end position="286"/>
    </location>
</feature>
<dbReference type="Pfam" id="PF13557">
    <property type="entry name" value="Phenol_MetA_deg"/>
    <property type="match status" value="1"/>
</dbReference>
<protein>
    <submittedName>
        <fullName evidence="2">Transporter</fullName>
    </submittedName>
</protein>
<dbReference type="EMBL" id="CP023009">
    <property type="protein sequence ID" value="AXW88888.1"/>
    <property type="molecule type" value="Genomic_DNA"/>
</dbReference>
<dbReference type="Proteomes" id="UP000263881">
    <property type="component" value="Chromosome"/>
</dbReference>
<evidence type="ECO:0000313" key="3">
    <source>
        <dbReference type="Proteomes" id="UP000263881"/>
    </source>
</evidence>
<dbReference type="AlphaFoldDB" id="A0AAD0SJK4"/>
<feature type="signal peptide" evidence="1">
    <location>
        <begin position="1"/>
        <end position="17"/>
    </location>
</feature>